<sequence>MANSCTGTGKTFLLVMWSRSRRTSSSPLIYCCCHRAMRMVSATLRR</sequence>
<organism evidence="1">
    <name type="scientific">Arundo donax</name>
    <name type="common">Giant reed</name>
    <name type="synonym">Donax arundinaceus</name>
    <dbReference type="NCBI Taxonomy" id="35708"/>
    <lineage>
        <taxon>Eukaryota</taxon>
        <taxon>Viridiplantae</taxon>
        <taxon>Streptophyta</taxon>
        <taxon>Embryophyta</taxon>
        <taxon>Tracheophyta</taxon>
        <taxon>Spermatophyta</taxon>
        <taxon>Magnoliopsida</taxon>
        <taxon>Liliopsida</taxon>
        <taxon>Poales</taxon>
        <taxon>Poaceae</taxon>
        <taxon>PACMAD clade</taxon>
        <taxon>Arundinoideae</taxon>
        <taxon>Arundineae</taxon>
        <taxon>Arundo</taxon>
    </lineage>
</organism>
<evidence type="ECO:0000313" key="1">
    <source>
        <dbReference type="EMBL" id="JAE21128.1"/>
    </source>
</evidence>
<dbReference type="AlphaFoldDB" id="A0A0A9GKF6"/>
<protein>
    <submittedName>
        <fullName evidence="1">Uncharacterized protein</fullName>
    </submittedName>
</protein>
<dbReference type="EMBL" id="GBRH01176768">
    <property type="protein sequence ID" value="JAE21128.1"/>
    <property type="molecule type" value="Transcribed_RNA"/>
</dbReference>
<accession>A0A0A9GKF6</accession>
<reference evidence="1" key="2">
    <citation type="journal article" date="2015" name="Data Brief">
        <title>Shoot transcriptome of the giant reed, Arundo donax.</title>
        <authorList>
            <person name="Barrero R.A."/>
            <person name="Guerrero F.D."/>
            <person name="Moolhuijzen P."/>
            <person name="Goolsby J.A."/>
            <person name="Tidwell J."/>
            <person name="Bellgard S.E."/>
            <person name="Bellgard M.I."/>
        </authorList>
    </citation>
    <scope>NUCLEOTIDE SEQUENCE</scope>
    <source>
        <tissue evidence="1">Shoot tissue taken approximately 20 cm above the soil surface</tissue>
    </source>
</reference>
<proteinExistence type="predicted"/>
<reference evidence="1" key="1">
    <citation type="submission" date="2014-09" db="EMBL/GenBank/DDBJ databases">
        <authorList>
            <person name="Magalhaes I.L.F."/>
            <person name="Oliveira U."/>
            <person name="Santos F.R."/>
            <person name="Vidigal T.H.D.A."/>
            <person name="Brescovit A.D."/>
            <person name="Santos A.J."/>
        </authorList>
    </citation>
    <scope>NUCLEOTIDE SEQUENCE</scope>
    <source>
        <tissue evidence="1">Shoot tissue taken approximately 20 cm above the soil surface</tissue>
    </source>
</reference>
<name>A0A0A9GKF6_ARUDO</name>